<comment type="caution">
    <text evidence="2">The sequence shown here is derived from an EMBL/GenBank/DDBJ whole genome shotgun (WGS) entry which is preliminary data.</text>
</comment>
<dbReference type="Proteomes" id="UP000290932">
    <property type="component" value="Unassembled WGS sequence"/>
</dbReference>
<keyword evidence="3" id="KW-1185">Reference proteome</keyword>
<dbReference type="Pfam" id="PF23960">
    <property type="entry name" value="DUF7289"/>
    <property type="match status" value="1"/>
</dbReference>
<keyword evidence="1" id="KW-0812">Transmembrane</keyword>
<reference evidence="2 3" key="1">
    <citation type="journal article" date="2015" name="Int. J. Syst. Evol. Microbiol.">
        <title>Methanoculleus taiwanensis sp. nov., a methanogen isolated from deep marine sediment at the deformation front area near Taiwan.</title>
        <authorList>
            <person name="Weng C.Y."/>
            <person name="Chen S.C."/>
            <person name="Lai M.C."/>
            <person name="Wu S.Y."/>
            <person name="Lin S."/>
            <person name="Yang T.F."/>
            <person name="Chen P.C."/>
        </authorList>
    </citation>
    <scope>NUCLEOTIDE SEQUENCE [LARGE SCALE GENOMIC DNA]</scope>
    <source>
        <strain evidence="2 3">CYW4</strain>
    </source>
</reference>
<proteinExistence type="predicted"/>
<dbReference type="EMBL" id="LHQS01000002">
    <property type="protein sequence ID" value="RXE55654.1"/>
    <property type="molecule type" value="Genomic_DNA"/>
</dbReference>
<dbReference type="RefSeq" id="WP_128693336.1">
    <property type="nucleotide sequence ID" value="NZ_LHQS01000002.1"/>
</dbReference>
<feature type="transmembrane region" description="Helical" evidence="1">
    <location>
        <begin position="12"/>
        <end position="31"/>
    </location>
</feature>
<protein>
    <submittedName>
        <fullName evidence="2">Uncharacterized protein</fullName>
    </submittedName>
</protein>
<dbReference type="OrthoDB" id="118051at2157"/>
<name>A0A498GZW6_9EURY</name>
<evidence type="ECO:0000256" key="1">
    <source>
        <dbReference type="SAM" id="Phobius"/>
    </source>
</evidence>
<gene>
    <name evidence="2" type="ORF">ABH15_05245</name>
</gene>
<sequence>MNDRAVSEAIGFILILGVMVSSIALVTLYGYPLLLKEQSNTDVRNMERGMIILQNDVKSLCYKTVPYEETTLQVSGGTLSVVDAGASPSSFSISTLDGYSTGDMPLGKLTYYSDRGSEVIVLENGAVLTRQDGQAGSTILAEPRWFYDDQTKTLVVFVIELDAGEAISTSGMSTVRMGLASSPATDVNTSVGASTTVSVVYTPDPDDDYSTGWKNYLTGTLGMAETAPGSNIYTLPDVRTLIVKSYAVTVYGI</sequence>
<evidence type="ECO:0000313" key="3">
    <source>
        <dbReference type="Proteomes" id="UP000290932"/>
    </source>
</evidence>
<dbReference type="InterPro" id="IPR055713">
    <property type="entry name" value="DUF7289"/>
</dbReference>
<keyword evidence="1" id="KW-1133">Transmembrane helix</keyword>
<dbReference type="AlphaFoldDB" id="A0A498GZW6"/>
<evidence type="ECO:0000313" key="2">
    <source>
        <dbReference type="EMBL" id="RXE55654.1"/>
    </source>
</evidence>
<organism evidence="2 3">
    <name type="scientific">Methanoculleus taiwanensis</name>
    <dbReference type="NCBI Taxonomy" id="1550565"/>
    <lineage>
        <taxon>Archaea</taxon>
        <taxon>Methanobacteriati</taxon>
        <taxon>Methanobacteriota</taxon>
        <taxon>Stenosarchaea group</taxon>
        <taxon>Methanomicrobia</taxon>
        <taxon>Methanomicrobiales</taxon>
        <taxon>Methanomicrobiaceae</taxon>
        <taxon>Methanoculleus</taxon>
    </lineage>
</organism>
<accession>A0A498GZW6</accession>
<keyword evidence="1" id="KW-0472">Membrane</keyword>